<dbReference type="EMBL" id="LKMD01000105">
    <property type="protein sequence ID" value="PIA93424.1"/>
    <property type="molecule type" value="Genomic_DNA"/>
</dbReference>
<name>A0A2G5HLI5_CERBT</name>
<organism evidence="2 4">
    <name type="scientific">Cercospora beticola</name>
    <name type="common">Sugarbeet leaf spot fungus</name>
    <dbReference type="NCBI Taxonomy" id="122368"/>
    <lineage>
        <taxon>Eukaryota</taxon>
        <taxon>Fungi</taxon>
        <taxon>Dikarya</taxon>
        <taxon>Ascomycota</taxon>
        <taxon>Pezizomycotina</taxon>
        <taxon>Dothideomycetes</taxon>
        <taxon>Dothideomycetidae</taxon>
        <taxon>Mycosphaerellales</taxon>
        <taxon>Mycosphaerellaceae</taxon>
        <taxon>Cercospora</taxon>
    </lineage>
</organism>
<evidence type="ECO:0000256" key="1">
    <source>
        <dbReference type="SAM" id="MobiDB-lite"/>
    </source>
</evidence>
<accession>A0A2G5HLI5</accession>
<evidence type="ECO:0000313" key="2">
    <source>
        <dbReference type="EMBL" id="PIA93424.1"/>
    </source>
</evidence>
<evidence type="ECO:0000313" key="5">
    <source>
        <dbReference type="Proteomes" id="UP001302367"/>
    </source>
</evidence>
<dbReference type="EMBL" id="CP134187">
    <property type="protein sequence ID" value="WPB01533.1"/>
    <property type="molecule type" value="Genomic_DNA"/>
</dbReference>
<evidence type="ECO:0000313" key="3">
    <source>
        <dbReference type="EMBL" id="WPB01533.1"/>
    </source>
</evidence>
<sequence length="384" mass="41064">MAASKRVEQLGGRGNQLSIDTSQAGPGSPTAGDNSPGGPTTPGSPLTPRLQGLTGSTKLSVNWLSQKHPELLSAWQTEISNNIGVLADRLDQVVEVLVVVASSNAPRRLSKLGTLGDDDQALYDELEEKFEAFIASVLKTLGENEKDKLTDRGGQKGTKQAKAFKELFVKQAKRNASAMNDDGVDYARAAELMAKISEEGLPIMFGKAVGQHIGASTPAPKSAGGTDKGTIELLEKEYLDILRPQFEAYAQSIGPIVPSVRRGGPAKEQAQVYKTQVIDGAAGKDDEPVVLLLNTLSEAGLESLYVSLSKKHKNDWTVVEETGNKRKRVKPTVDDDEEGDEAEGAEVETEDTPADRPKRQPRKKSKTTTTVAASAANAANDDFE</sequence>
<feature type="compositionally biased region" description="Polar residues" evidence="1">
    <location>
        <begin position="15"/>
        <end position="25"/>
    </location>
</feature>
<feature type="region of interest" description="Disordered" evidence="1">
    <location>
        <begin position="1"/>
        <end position="52"/>
    </location>
</feature>
<feature type="compositionally biased region" description="Low complexity" evidence="1">
    <location>
        <begin position="367"/>
        <end position="384"/>
    </location>
</feature>
<keyword evidence="5" id="KW-1185">Reference proteome</keyword>
<dbReference type="OrthoDB" id="10309302at2759"/>
<protein>
    <submittedName>
        <fullName evidence="2">Uncharacterized protein</fullName>
    </submittedName>
</protein>
<feature type="region of interest" description="Disordered" evidence="1">
    <location>
        <begin position="322"/>
        <end position="384"/>
    </location>
</feature>
<gene>
    <name evidence="2" type="ORF">CB0940_04304</name>
    <name evidence="3" type="ORF">RHO25_006159</name>
</gene>
<reference evidence="2 4" key="1">
    <citation type="submission" date="2015-10" db="EMBL/GenBank/DDBJ databases">
        <title>The cercosporin biosynthetic gene cluster was horizontally transferred to several fungal lineages and shown to be expanded in Cercospora beticola based on microsynteny with recipient genomes.</title>
        <authorList>
            <person name="De Jonge R."/>
            <person name="Ebert M.K."/>
            <person name="Suttle J.C."/>
            <person name="Jurick Ii W.M."/>
            <person name="Secor G.A."/>
            <person name="Thomma B.P."/>
            <person name="Van De Peer Y."/>
            <person name="Bolton M.D."/>
        </authorList>
    </citation>
    <scope>NUCLEOTIDE SEQUENCE [LARGE SCALE GENOMIC DNA]</scope>
    <source>
        <strain evidence="2 4">09-40</strain>
    </source>
</reference>
<dbReference type="Proteomes" id="UP000230605">
    <property type="component" value="Chromosome 4"/>
</dbReference>
<dbReference type="AlphaFoldDB" id="A0A2G5HLI5"/>
<evidence type="ECO:0000313" key="4">
    <source>
        <dbReference type="Proteomes" id="UP000230605"/>
    </source>
</evidence>
<reference evidence="3 5" key="2">
    <citation type="submission" date="2023-09" db="EMBL/GenBank/DDBJ databases">
        <title>Complete-Gapless Cercospora beticola genome.</title>
        <authorList>
            <person name="Wyatt N.A."/>
            <person name="Spanner R.E."/>
            <person name="Bolton M.D."/>
        </authorList>
    </citation>
    <scope>NUCLEOTIDE SEQUENCE [LARGE SCALE GENOMIC DNA]</scope>
    <source>
        <strain evidence="3">Cb09-40</strain>
    </source>
</reference>
<proteinExistence type="predicted"/>
<feature type="compositionally biased region" description="Low complexity" evidence="1">
    <location>
        <begin position="36"/>
        <end position="48"/>
    </location>
</feature>
<feature type="compositionally biased region" description="Acidic residues" evidence="1">
    <location>
        <begin position="334"/>
        <end position="352"/>
    </location>
</feature>
<dbReference type="Proteomes" id="UP001302367">
    <property type="component" value="Chromosome 4"/>
</dbReference>